<feature type="compositionally biased region" description="Basic residues" evidence="1">
    <location>
        <begin position="81"/>
        <end position="91"/>
    </location>
</feature>
<feature type="region of interest" description="Disordered" evidence="1">
    <location>
        <begin position="65"/>
        <end position="112"/>
    </location>
</feature>
<keyword evidence="3" id="KW-1185">Reference proteome</keyword>
<sequence>MKNPVEKSSDQGSGSIGNAQAMNKTWSTKKRRSVSASTNKESLLPIKKRRSGINEALRILEMQERKEKEAVETAGTEVRNPTKKLQPRRSLRISEMQERNEGKGKEEAVETAGVEVRNPTKKLQPRSNASLRIGNAEVSEMQERNKGKVKEKGAVETAAMMVRKPTKKEVEDDARRVTEIIKKWTALRWKPAYSSKSPPISKKSYRLESKCDEVLRKLLWLGDQAAVDKEGLSVPTVDDKGRRFSVVLKQSSGSLMLTGEGWSELVQLNMVELRSVFQIYSYRDGHLKFGIFFKIPE</sequence>
<evidence type="ECO:0000256" key="1">
    <source>
        <dbReference type="SAM" id="MobiDB-lite"/>
    </source>
</evidence>
<protein>
    <submittedName>
        <fullName evidence="2">Uncharacterized protein</fullName>
    </submittedName>
</protein>
<evidence type="ECO:0000313" key="2">
    <source>
        <dbReference type="EMBL" id="KAG6417143.1"/>
    </source>
</evidence>
<comment type="caution">
    <text evidence="2">The sequence shown here is derived from an EMBL/GenBank/DDBJ whole genome shotgun (WGS) entry which is preliminary data.</text>
</comment>
<feature type="compositionally biased region" description="Basic and acidic residues" evidence="1">
    <location>
        <begin position="95"/>
        <end position="108"/>
    </location>
</feature>
<organism evidence="2">
    <name type="scientific">Salvia splendens</name>
    <name type="common">Scarlet sage</name>
    <dbReference type="NCBI Taxonomy" id="180675"/>
    <lineage>
        <taxon>Eukaryota</taxon>
        <taxon>Viridiplantae</taxon>
        <taxon>Streptophyta</taxon>
        <taxon>Embryophyta</taxon>
        <taxon>Tracheophyta</taxon>
        <taxon>Spermatophyta</taxon>
        <taxon>Magnoliopsida</taxon>
        <taxon>eudicotyledons</taxon>
        <taxon>Gunneridae</taxon>
        <taxon>Pentapetalae</taxon>
        <taxon>asterids</taxon>
        <taxon>lamiids</taxon>
        <taxon>Lamiales</taxon>
        <taxon>Lamiaceae</taxon>
        <taxon>Nepetoideae</taxon>
        <taxon>Mentheae</taxon>
        <taxon>Salviinae</taxon>
        <taxon>Salvia</taxon>
        <taxon>Salvia subgen. Calosphace</taxon>
        <taxon>core Calosphace</taxon>
    </lineage>
</organism>
<accession>A0A8X8XNR7</accession>
<gene>
    <name evidence="2" type="ORF">SASPL_119294</name>
</gene>
<feature type="region of interest" description="Disordered" evidence="1">
    <location>
        <begin position="1"/>
        <end position="47"/>
    </location>
</feature>
<name>A0A8X8XNR7_SALSN</name>
<reference evidence="2" key="2">
    <citation type="submission" date="2020-08" db="EMBL/GenBank/DDBJ databases">
        <title>Plant Genome Project.</title>
        <authorList>
            <person name="Zhang R.-G."/>
        </authorList>
    </citation>
    <scope>NUCLEOTIDE SEQUENCE</scope>
    <source>
        <strain evidence="2">Huo1</strain>
        <tissue evidence="2">Leaf</tissue>
    </source>
</reference>
<reference evidence="2" key="1">
    <citation type="submission" date="2018-01" db="EMBL/GenBank/DDBJ databases">
        <authorList>
            <person name="Mao J.F."/>
        </authorList>
    </citation>
    <scope>NUCLEOTIDE SEQUENCE</scope>
    <source>
        <strain evidence="2">Huo1</strain>
        <tissue evidence="2">Leaf</tissue>
    </source>
</reference>
<feature type="compositionally biased region" description="Polar residues" evidence="1">
    <location>
        <begin position="10"/>
        <end position="26"/>
    </location>
</feature>
<dbReference type="AlphaFoldDB" id="A0A8X8XNR7"/>
<evidence type="ECO:0000313" key="3">
    <source>
        <dbReference type="Proteomes" id="UP000298416"/>
    </source>
</evidence>
<dbReference type="EMBL" id="PNBA02000007">
    <property type="protein sequence ID" value="KAG6417143.1"/>
    <property type="molecule type" value="Genomic_DNA"/>
</dbReference>
<proteinExistence type="predicted"/>
<dbReference type="Proteomes" id="UP000298416">
    <property type="component" value="Unassembled WGS sequence"/>
</dbReference>